<proteinExistence type="predicted"/>
<protein>
    <submittedName>
        <fullName evidence="2">Osmoprotectant transport system substrate-binding protein</fullName>
    </submittedName>
</protein>
<dbReference type="Pfam" id="PF04069">
    <property type="entry name" value="OpuAC"/>
    <property type="match status" value="1"/>
</dbReference>
<evidence type="ECO:0000313" key="2">
    <source>
        <dbReference type="EMBL" id="TYP49247.1"/>
    </source>
</evidence>
<organism evidence="2 3">
    <name type="scientific">Thermosediminibacter litoriperuensis</name>
    <dbReference type="NCBI Taxonomy" id="291989"/>
    <lineage>
        <taxon>Bacteria</taxon>
        <taxon>Bacillati</taxon>
        <taxon>Bacillota</taxon>
        <taxon>Clostridia</taxon>
        <taxon>Thermosediminibacterales</taxon>
        <taxon>Thermosediminibacteraceae</taxon>
        <taxon>Thermosediminibacter</taxon>
    </lineage>
</organism>
<accession>A0A5S5AGZ2</accession>
<dbReference type="Gene3D" id="3.40.190.120">
    <property type="entry name" value="Osmoprotection protein (prox), domain 2"/>
    <property type="match status" value="1"/>
</dbReference>
<dbReference type="GO" id="GO:0043190">
    <property type="term" value="C:ATP-binding cassette (ABC) transporter complex"/>
    <property type="evidence" value="ECO:0007669"/>
    <property type="project" value="InterPro"/>
</dbReference>
<dbReference type="Proteomes" id="UP000322294">
    <property type="component" value="Unassembled WGS sequence"/>
</dbReference>
<feature type="domain" description="ABC-type glycine betaine transport system substrate-binding" evidence="1">
    <location>
        <begin position="34"/>
        <end position="302"/>
    </location>
</feature>
<gene>
    <name evidence="2" type="ORF">LZ11_02215</name>
</gene>
<dbReference type="GO" id="GO:0022857">
    <property type="term" value="F:transmembrane transporter activity"/>
    <property type="evidence" value="ECO:0007669"/>
    <property type="project" value="InterPro"/>
</dbReference>
<dbReference type="SUPFAM" id="SSF53850">
    <property type="entry name" value="Periplasmic binding protein-like II"/>
    <property type="match status" value="1"/>
</dbReference>
<dbReference type="AlphaFoldDB" id="A0A5S5AGZ2"/>
<evidence type="ECO:0000313" key="3">
    <source>
        <dbReference type="Proteomes" id="UP000322294"/>
    </source>
</evidence>
<sequence>MKRNLLMGISAVLITVLIASCGLGGGARRGATGDTIVVGSKNFTEQIIVGNMVADLIEAHTDLKVVRKMNLGGTSVCFEALKRSGANNGIDVYVEYTGTGLVNILGMEATTDPDKAYETVAKEFKDRWNIVWLEPLGFNNTFTLAVKEDFAREHKIETFSDLQKISDQLVLGGTMEFMERPDGYPGLKEKYDFKFKDTKSMDIGLRYTAITTGDVQVIDAFATDGLLVRHNLKILQDDKHFFPPYYAAPVIRQDVLEKYPQLKDILNQLASQISDEEMQKLNYLVDGEGKEAAEVAKEFLKEKGLI</sequence>
<name>A0A5S5AGZ2_9FIRM</name>
<dbReference type="CDD" id="cd13528">
    <property type="entry name" value="PBP2_osmoprotectants"/>
    <property type="match status" value="1"/>
</dbReference>
<dbReference type="PROSITE" id="PS51257">
    <property type="entry name" value="PROKAR_LIPOPROTEIN"/>
    <property type="match status" value="1"/>
</dbReference>
<keyword evidence="3" id="KW-1185">Reference proteome</keyword>
<evidence type="ECO:0000259" key="1">
    <source>
        <dbReference type="Pfam" id="PF04069"/>
    </source>
</evidence>
<dbReference type="OrthoDB" id="9801163at2"/>
<dbReference type="RefSeq" id="WP_148867886.1">
    <property type="nucleotide sequence ID" value="NZ_VNHO01000033.1"/>
</dbReference>
<comment type="caution">
    <text evidence="2">The sequence shown here is derived from an EMBL/GenBank/DDBJ whole genome shotgun (WGS) entry which is preliminary data.</text>
</comment>
<dbReference type="InterPro" id="IPR007210">
    <property type="entry name" value="ABC_Gly_betaine_transp_sub-bd"/>
</dbReference>
<reference evidence="2 3" key="1">
    <citation type="submission" date="2019-07" db="EMBL/GenBank/DDBJ databases">
        <title>Genomic Encyclopedia of Type Strains, Phase I: the one thousand microbial genomes (KMG-I) project.</title>
        <authorList>
            <person name="Kyrpides N."/>
        </authorList>
    </citation>
    <scope>NUCLEOTIDE SEQUENCE [LARGE SCALE GENOMIC DNA]</scope>
    <source>
        <strain evidence="2 3">DSM 16647</strain>
    </source>
</reference>
<dbReference type="EMBL" id="VNHO01000033">
    <property type="protein sequence ID" value="TYP49247.1"/>
    <property type="molecule type" value="Genomic_DNA"/>
</dbReference>
<dbReference type="Gene3D" id="3.40.190.10">
    <property type="entry name" value="Periplasmic binding protein-like II"/>
    <property type="match status" value="1"/>
</dbReference>